<protein>
    <submittedName>
        <fullName evidence="1">Uncharacterized protein</fullName>
    </submittedName>
</protein>
<sequence length="75" mass="9079">MDDKVLQLNEAGLWLMYRAIVCETIVQNELEEYFDRDLWSWTECLDASFEETEELEFSDWRQKIRGFGGIHDERE</sequence>
<dbReference type="Proteomes" id="UP000509462">
    <property type="component" value="Segment"/>
</dbReference>
<proteinExistence type="predicted"/>
<gene>
    <name evidence="1" type="ORF">VC1_31</name>
</gene>
<accession>A0A9X9SEP2</accession>
<keyword evidence="2" id="KW-1185">Reference proteome</keyword>
<name>A0A9X9SEP2_9CAUD</name>
<dbReference type="EMBL" id="MT360682">
    <property type="protein sequence ID" value="WEY17692.1"/>
    <property type="molecule type" value="Genomic_DNA"/>
</dbReference>
<reference evidence="1" key="1">
    <citation type="submission" date="2020-04" db="EMBL/GenBank/DDBJ databases">
        <authorList>
            <person name="Kumar P."/>
            <person name="Meghvansi M.K."/>
            <person name="Kamboj D.V."/>
        </authorList>
    </citation>
    <scope>NUCLEOTIDE SEQUENCE [LARGE SCALE GENOMIC DNA]</scope>
</reference>
<evidence type="ECO:0000313" key="2">
    <source>
        <dbReference type="Proteomes" id="UP000509462"/>
    </source>
</evidence>
<evidence type="ECO:0000313" key="1">
    <source>
        <dbReference type="EMBL" id="WEY17692.1"/>
    </source>
</evidence>
<organism evidence="1 2">
    <name type="scientific">Vibrio phage Vc1</name>
    <dbReference type="NCBI Taxonomy" id="1480731"/>
    <lineage>
        <taxon>Viruses</taxon>
        <taxon>Duplodnaviria</taxon>
        <taxon>Heunggongvirae</taxon>
        <taxon>Uroviricota</taxon>
        <taxon>Caudoviricetes</taxon>
        <taxon>Drexlerviridae</taxon>
        <taxon>Jhansiroadvirus</taxon>
        <taxon>Jhansiroadvirus gwaliVC1</taxon>
    </lineage>
</organism>